<dbReference type="HOGENOM" id="CLU_170308_0_0_9"/>
<gene>
    <name evidence="2" type="ordered locus">Dtox_2887</name>
</gene>
<dbReference type="Pfam" id="PF07484">
    <property type="entry name" value="Collar"/>
    <property type="match status" value="1"/>
</dbReference>
<keyword evidence="3" id="KW-1185">Reference proteome</keyword>
<evidence type="ECO:0000313" key="2">
    <source>
        <dbReference type="EMBL" id="ACV63650.1"/>
    </source>
</evidence>
<dbReference type="InterPro" id="IPR011083">
    <property type="entry name" value="Phage_tail_collar_dom"/>
</dbReference>
<dbReference type="Gene3D" id="3.90.1340.10">
    <property type="entry name" value="Phage tail collar domain"/>
    <property type="match status" value="1"/>
</dbReference>
<protein>
    <submittedName>
        <fullName evidence="2">Tail Collar domain protein</fullName>
    </submittedName>
</protein>
<evidence type="ECO:0000259" key="1">
    <source>
        <dbReference type="Pfam" id="PF07484"/>
    </source>
</evidence>
<reference evidence="2 3" key="1">
    <citation type="journal article" date="2009" name="Stand. Genomic Sci.">
        <title>Complete genome sequence of Desulfotomaculum acetoxidans type strain (5575).</title>
        <authorList>
            <person name="Spring S."/>
            <person name="Lapidus A."/>
            <person name="Schroder M."/>
            <person name="Gleim D."/>
            <person name="Sims D."/>
            <person name="Meincke L."/>
            <person name="Glavina Del Rio T."/>
            <person name="Tice H."/>
            <person name="Copeland A."/>
            <person name="Cheng J.F."/>
            <person name="Lucas S."/>
            <person name="Chen F."/>
            <person name="Nolan M."/>
            <person name="Bruce D."/>
            <person name="Goodwin L."/>
            <person name="Pitluck S."/>
            <person name="Ivanova N."/>
            <person name="Mavromatis K."/>
            <person name="Mikhailova N."/>
            <person name="Pati A."/>
            <person name="Chen A."/>
            <person name="Palaniappan K."/>
            <person name="Land M."/>
            <person name="Hauser L."/>
            <person name="Chang Y.J."/>
            <person name="Jeffries C.D."/>
            <person name="Chain P."/>
            <person name="Saunders E."/>
            <person name="Brettin T."/>
            <person name="Detter J.C."/>
            <person name="Goker M."/>
            <person name="Bristow J."/>
            <person name="Eisen J.A."/>
            <person name="Markowitz V."/>
            <person name="Hugenholtz P."/>
            <person name="Kyrpides N.C."/>
            <person name="Klenk H.P."/>
            <person name="Han C."/>
        </authorList>
    </citation>
    <scope>NUCLEOTIDE SEQUENCE [LARGE SCALE GENOMIC DNA]</scope>
    <source>
        <strain evidence="3">ATCC 49208 / DSM 771 / VKM B-1644</strain>
    </source>
</reference>
<organism evidence="2 3">
    <name type="scientific">Desulfofarcimen acetoxidans (strain ATCC 49208 / DSM 771 / KCTC 5769 / VKM B-1644 / 5575)</name>
    <name type="common">Desulfotomaculum acetoxidans</name>
    <dbReference type="NCBI Taxonomy" id="485916"/>
    <lineage>
        <taxon>Bacteria</taxon>
        <taxon>Bacillati</taxon>
        <taxon>Bacillota</taxon>
        <taxon>Clostridia</taxon>
        <taxon>Eubacteriales</taxon>
        <taxon>Peptococcaceae</taxon>
        <taxon>Desulfofarcimen</taxon>
    </lineage>
</organism>
<name>C8W2G6_DESAS</name>
<proteinExistence type="predicted"/>
<dbReference type="eggNOG" id="COG4675">
    <property type="taxonomic scope" value="Bacteria"/>
</dbReference>
<dbReference type="STRING" id="485916.Dtox_2887"/>
<evidence type="ECO:0000313" key="3">
    <source>
        <dbReference type="Proteomes" id="UP000002217"/>
    </source>
</evidence>
<feature type="domain" description="Phage tail collar" evidence="1">
    <location>
        <begin position="6"/>
        <end position="60"/>
    </location>
</feature>
<dbReference type="InterPro" id="IPR037053">
    <property type="entry name" value="Phage_tail_collar_dom_sf"/>
</dbReference>
<dbReference type="EMBL" id="CP001720">
    <property type="protein sequence ID" value="ACV63650.1"/>
    <property type="molecule type" value="Genomic_DNA"/>
</dbReference>
<dbReference type="OrthoDB" id="9810174at2"/>
<dbReference type="Proteomes" id="UP000002217">
    <property type="component" value="Chromosome"/>
</dbReference>
<dbReference type="SUPFAM" id="SSF88874">
    <property type="entry name" value="Receptor-binding domain of short tail fibre protein gp12"/>
    <property type="match status" value="1"/>
</dbReference>
<accession>C8W2G6</accession>
<dbReference type="KEGG" id="dae:Dtox_2887"/>
<dbReference type="AlphaFoldDB" id="C8W2G6"/>
<sequence>MVPYIGQIQAFPYTFAPHNWVLCDGRLLQVNENLALFSLLGTTFGGDGRTTFGLPNLTGAEPDANMRYYIALDGSYPQRS</sequence>